<keyword evidence="2" id="KW-0812">Transmembrane</keyword>
<feature type="transmembrane region" description="Helical" evidence="2">
    <location>
        <begin position="436"/>
        <end position="455"/>
    </location>
</feature>
<dbReference type="RefSeq" id="WP_257741499.1">
    <property type="nucleotide sequence ID" value="NZ_CP096115.1"/>
</dbReference>
<gene>
    <name evidence="3" type="ORF">L6E24_08125</name>
</gene>
<proteinExistence type="predicted"/>
<evidence type="ECO:0000313" key="4">
    <source>
        <dbReference type="Proteomes" id="UP001060368"/>
    </source>
</evidence>
<organism evidence="3 4">
    <name type="scientific">Methanoplanus endosymbiosus</name>
    <dbReference type="NCBI Taxonomy" id="33865"/>
    <lineage>
        <taxon>Archaea</taxon>
        <taxon>Methanobacteriati</taxon>
        <taxon>Methanobacteriota</taxon>
        <taxon>Stenosarchaea group</taxon>
        <taxon>Methanomicrobia</taxon>
        <taxon>Methanomicrobiales</taxon>
        <taxon>Methanomicrobiaceae</taxon>
        <taxon>Methanoplanus</taxon>
    </lineage>
</organism>
<sequence length="550" mass="63976">MKIRKEKHPLEDAKAMHMQEQDNDTPLVTPGPLRTTVGIGLIASRKDYDLALVVEGFKRVLTKTEKLLSNTPHRYRFLIPFCPGEEHKILQMVLADAVWNRCSEPEIVLVRHPKVKGEGKSHFERSPSCKTVSFELEDSRPGFDPVYDALINDSNLVIVVGEYEPDSEEYRKGSMFSLARRYGRTIVSIDPQNGHTYDLPHDDRIFESYRDLNTFNTEKFSARTFMKNQNRYREALMKEAEKAGLHEKNLEPLYMTLLPHFTRTKVLMKMYKRYYRITGILVSILAALAVATIAMQTVFFPDKPYLVWIEVAEIALIITLMMGSRYGDYHRKWIDYNFLAERIRAAFFLCVICTTCEKPDTPPHMSLAHRPNDWMVMAFEEIIETVPLKYCRIDVPFEPLRKFFLSAWVNNRLGYYEKFGLDSAKKYRLLAKTGEILFILTLILAVMHATGIGHWESYYDARIPMALAFLTISLPAVGSAIGAIRMQREYLRNSERYSHTVRHLSSVKNEIQHADTMSELCDLLQEINEITLREQQDWRIIFRFRKIEAM</sequence>
<keyword evidence="2" id="KW-1133">Transmembrane helix</keyword>
<evidence type="ECO:0000256" key="1">
    <source>
        <dbReference type="SAM" id="MobiDB-lite"/>
    </source>
</evidence>
<dbReference type="Proteomes" id="UP001060368">
    <property type="component" value="Chromosome"/>
</dbReference>
<dbReference type="AlphaFoldDB" id="A0A9E7PM26"/>
<keyword evidence="2" id="KW-0472">Membrane</keyword>
<evidence type="ECO:0000313" key="3">
    <source>
        <dbReference type="EMBL" id="UUX91346.1"/>
    </source>
</evidence>
<reference evidence="3" key="1">
    <citation type="submission" date="2022-04" db="EMBL/GenBank/DDBJ databases">
        <title>Complete genome of Methanoplanus endosymbiosus DSM 3599.</title>
        <authorList>
            <person name="Chen S.-C."/>
            <person name="You Y.-T."/>
            <person name="Zhou Y.-Z."/>
            <person name="Lai M.-C."/>
        </authorList>
    </citation>
    <scope>NUCLEOTIDE SEQUENCE</scope>
    <source>
        <strain evidence="3">DSM 3599</strain>
    </source>
</reference>
<name>A0A9E7PM26_9EURY</name>
<feature type="transmembrane region" description="Helical" evidence="2">
    <location>
        <begin position="274"/>
        <end position="299"/>
    </location>
</feature>
<feature type="transmembrane region" description="Helical" evidence="2">
    <location>
        <begin position="305"/>
        <end position="323"/>
    </location>
</feature>
<keyword evidence="4" id="KW-1185">Reference proteome</keyword>
<feature type="region of interest" description="Disordered" evidence="1">
    <location>
        <begin position="1"/>
        <end position="30"/>
    </location>
</feature>
<accession>A0A9E7PM26</accession>
<feature type="compositionally biased region" description="Basic and acidic residues" evidence="1">
    <location>
        <begin position="8"/>
        <end position="20"/>
    </location>
</feature>
<protein>
    <recommendedName>
        <fullName evidence="5">SMODS and SLOG-associating 2TM effector domain-containing protein</fullName>
    </recommendedName>
</protein>
<dbReference type="EMBL" id="CP096115">
    <property type="protein sequence ID" value="UUX91346.1"/>
    <property type="molecule type" value="Genomic_DNA"/>
</dbReference>
<dbReference type="GeneID" id="74307660"/>
<feature type="transmembrane region" description="Helical" evidence="2">
    <location>
        <begin position="461"/>
        <end position="484"/>
    </location>
</feature>
<evidence type="ECO:0008006" key="5">
    <source>
        <dbReference type="Google" id="ProtNLM"/>
    </source>
</evidence>
<dbReference type="KEGG" id="mend:L6E24_08125"/>
<evidence type="ECO:0000256" key="2">
    <source>
        <dbReference type="SAM" id="Phobius"/>
    </source>
</evidence>